<organism evidence="1 2">
    <name type="scientific">Sphingobacterium suaedae</name>
    <dbReference type="NCBI Taxonomy" id="1686402"/>
    <lineage>
        <taxon>Bacteria</taxon>
        <taxon>Pseudomonadati</taxon>
        <taxon>Bacteroidota</taxon>
        <taxon>Sphingobacteriia</taxon>
        <taxon>Sphingobacteriales</taxon>
        <taxon>Sphingobacteriaceae</taxon>
        <taxon>Sphingobacterium</taxon>
    </lineage>
</organism>
<accession>A0ABW5KGY6</accession>
<evidence type="ECO:0000313" key="1">
    <source>
        <dbReference type="EMBL" id="MFD2546957.1"/>
    </source>
</evidence>
<name>A0ABW5KGY6_9SPHI</name>
<keyword evidence="2" id="KW-1185">Reference proteome</keyword>
<dbReference type="Proteomes" id="UP001597545">
    <property type="component" value="Unassembled WGS sequence"/>
</dbReference>
<comment type="caution">
    <text evidence="1">The sequence shown here is derived from an EMBL/GenBank/DDBJ whole genome shotgun (WGS) entry which is preliminary data.</text>
</comment>
<reference evidence="2" key="1">
    <citation type="journal article" date="2019" name="Int. J. Syst. Evol. Microbiol.">
        <title>The Global Catalogue of Microorganisms (GCM) 10K type strain sequencing project: providing services to taxonomists for standard genome sequencing and annotation.</title>
        <authorList>
            <consortium name="The Broad Institute Genomics Platform"/>
            <consortium name="The Broad Institute Genome Sequencing Center for Infectious Disease"/>
            <person name="Wu L."/>
            <person name="Ma J."/>
        </authorList>
    </citation>
    <scope>NUCLEOTIDE SEQUENCE [LARGE SCALE GENOMIC DNA]</scope>
    <source>
        <strain evidence="2">KCTC 42662</strain>
    </source>
</reference>
<proteinExistence type="predicted"/>
<protein>
    <submittedName>
        <fullName evidence="1">Uncharacterized protein</fullName>
    </submittedName>
</protein>
<dbReference type="EMBL" id="JBHULR010000003">
    <property type="protein sequence ID" value="MFD2546957.1"/>
    <property type="molecule type" value="Genomic_DNA"/>
</dbReference>
<evidence type="ECO:0000313" key="2">
    <source>
        <dbReference type="Proteomes" id="UP001597545"/>
    </source>
</evidence>
<sequence>MYISLLLAVIMQSTSSIWIYLGFELNRDYIARQLCINRFETIPVCKGSCYLEEKIKEEKSNGDAQITVKLLEVVMVLPVLDDSHKMPIEHPIEDIVFTPIPIGSLCNGFCFSIFKPPIFLV</sequence>
<dbReference type="RefSeq" id="WP_380901248.1">
    <property type="nucleotide sequence ID" value="NZ_JBHUEG010000007.1"/>
</dbReference>
<gene>
    <name evidence="1" type="ORF">ACFSR5_04765</name>
</gene>